<dbReference type="Proteomes" id="UP000059074">
    <property type="component" value="Unassembled WGS sequence"/>
</dbReference>
<gene>
    <name evidence="2" type="ORF">APY04_3077</name>
</gene>
<keyword evidence="1" id="KW-0812">Transmembrane</keyword>
<feature type="transmembrane region" description="Helical" evidence="1">
    <location>
        <begin position="84"/>
        <end position="103"/>
    </location>
</feature>
<reference evidence="2 3" key="1">
    <citation type="submission" date="2015-10" db="EMBL/GenBank/DDBJ databases">
        <title>Transcriptomic analysis of a linuron degrading triple-species bacterial consortium.</title>
        <authorList>
            <person name="Albers P."/>
        </authorList>
    </citation>
    <scope>NUCLEOTIDE SEQUENCE [LARGE SCALE GENOMIC DNA]</scope>
    <source>
        <strain evidence="2 3">WDL6</strain>
    </source>
</reference>
<dbReference type="PATRIC" id="fig|121290.4.peg.2144"/>
<protein>
    <recommendedName>
        <fullName evidence="4">Transmembrane protein</fullName>
    </recommendedName>
</protein>
<dbReference type="OrthoDB" id="7375506at2"/>
<evidence type="ECO:0000256" key="1">
    <source>
        <dbReference type="SAM" id="Phobius"/>
    </source>
</evidence>
<keyword evidence="1" id="KW-0472">Membrane</keyword>
<feature type="transmembrane region" description="Helical" evidence="1">
    <location>
        <begin position="156"/>
        <end position="174"/>
    </location>
</feature>
<sequence>MEDSNVEASATPAAPHTWQSFLVRKLPYIALLALTIGGVAFTSIANTPLVRYWEILAVLTGLLCIFTAWPHYDGQGRLQLILRQSAHWLAIIVAMRIVLMPGIQTMFTGPATGYALLLILALGTFLAGLNISLELCVLGLVMAAAVPAMLWLKQTALLAVLIGAAGVALFAVLWRRK</sequence>
<feature type="transmembrane region" description="Helical" evidence="1">
    <location>
        <begin position="26"/>
        <end position="45"/>
    </location>
</feature>
<evidence type="ECO:0000313" key="2">
    <source>
        <dbReference type="EMBL" id="KWT64989.1"/>
    </source>
</evidence>
<evidence type="ECO:0000313" key="3">
    <source>
        <dbReference type="Proteomes" id="UP000059074"/>
    </source>
</evidence>
<dbReference type="AlphaFoldDB" id="A0A109BAD7"/>
<feature type="transmembrane region" description="Helical" evidence="1">
    <location>
        <begin position="52"/>
        <end position="72"/>
    </location>
</feature>
<comment type="caution">
    <text evidence="2">The sequence shown here is derived from an EMBL/GenBank/DDBJ whole genome shotgun (WGS) entry which is preliminary data.</text>
</comment>
<organism evidence="2 3">
    <name type="scientific">Hyphomicrobium sulfonivorans</name>
    <dbReference type="NCBI Taxonomy" id="121290"/>
    <lineage>
        <taxon>Bacteria</taxon>
        <taxon>Pseudomonadati</taxon>
        <taxon>Pseudomonadota</taxon>
        <taxon>Alphaproteobacteria</taxon>
        <taxon>Hyphomicrobiales</taxon>
        <taxon>Hyphomicrobiaceae</taxon>
        <taxon>Hyphomicrobium</taxon>
    </lineage>
</organism>
<evidence type="ECO:0008006" key="4">
    <source>
        <dbReference type="Google" id="ProtNLM"/>
    </source>
</evidence>
<name>A0A109BAD7_HYPSL</name>
<accession>A0A109BAD7</accession>
<proteinExistence type="predicted"/>
<keyword evidence="1" id="KW-1133">Transmembrane helix</keyword>
<keyword evidence="3" id="KW-1185">Reference proteome</keyword>
<feature type="transmembrane region" description="Helical" evidence="1">
    <location>
        <begin position="115"/>
        <end position="144"/>
    </location>
</feature>
<dbReference type="EMBL" id="LMTR01000083">
    <property type="protein sequence ID" value="KWT64989.1"/>
    <property type="molecule type" value="Genomic_DNA"/>
</dbReference>
<dbReference type="RefSeq" id="WP_068464155.1">
    <property type="nucleotide sequence ID" value="NZ_LMTR01000083.1"/>
</dbReference>